<dbReference type="EMBL" id="LT598458">
    <property type="protein sequence ID" value="SCU91967.1"/>
    <property type="molecule type" value="Genomic_DNA"/>
</dbReference>
<dbReference type="InterPro" id="IPR037737">
    <property type="entry name" value="Srf1"/>
</dbReference>
<name>A0A1G4JN01_9SACH</name>
<gene>
    <name evidence="3" type="ORF">LADA_0F13322G</name>
</gene>
<evidence type="ECO:0000313" key="3">
    <source>
        <dbReference type="EMBL" id="SCU91967.1"/>
    </source>
</evidence>
<evidence type="ECO:0000256" key="2">
    <source>
        <dbReference type="SAM" id="Phobius"/>
    </source>
</evidence>
<keyword evidence="2" id="KW-1133">Transmembrane helix</keyword>
<protein>
    <submittedName>
        <fullName evidence="3">LADA_0F13322g1_1</fullName>
    </submittedName>
</protein>
<dbReference type="GO" id="GO:0071944">
    <property type="term" value="C:cell periphery"/>
    <property type="evidence" value="ECO:0007669"/>
    <property type="project" value="TreeGrafter"/>
</dbReference>
<feature type="region of interest" description="Disordered" evidence="1">
    <location>
        <begin position="166"/>
        <end position="197"/>
    </location>
</feature>
<sequence length="494" mass="55569">MVSTSRSRSQDNGEDTTIHNCDSRDSGAHANHLRPCKSKVSHEQYSSGSSSHDQMGQSSKTRLLNPYGLTASTIPPFALSEQAKTQEPQSVQSRNGTGRVEKTREVEQQLVRTYKDPFLVSHNENWDRFVENVGSNVAYLHKAAQEPESSISVDEGVDHPFKEVLKEESSSSSDELKNEKEASGPAVPPAGPAFTATANTSASHNIFADLSDSWGGSERLNAIFNGPMLDSRQFTNDQDRQDWANHLESIKAFFYSEGANDRDLEAGLQGDGANDTGRDADNNRLQAFLEKQRSEFKEKRKHWRRLERQKKQKWLPTLQRILLGNQYLPLGFRTFIVIICIISLGLAIRIFQNSHSHVEELDSSVPQQPSTIMAICVNTVAVVYLFYISYDEFSGKPLGLRNPFGKLKLILMDLLFIIFSSANLALTFNTLYDKQWVCTAGQSNQQDNLPKIDYICRKQRALAAFLFVVLFMWVVTFSISILRVVEKMSSNNSR</sequence>
<feature type="transmembrane region" description="Helical" evidence="2">
    <location>
        <begin position="330"/>
        <end position="351"/>
    </location>
</feature>
<accession>A0A1G4JN01</accession>
<keyword evidence="4" id="KW-1185">Reference proteome</keyword>
<dbReference type="OrthoDB" id="2589563at2759"/>
<dbReference type="Proteomes" id="UP000190274">
    <property type="component" value="Chromosome F"/>
</dbReference>
<feature type="region of interest" description="Disordered" evidence="1">
    <location>
        <begin position="1"/>
        <end position="104"/>
    </location>
</feature>
<reference evidence="3 4" key="1">
    <citation type="submission" date="2016-03" db="EMBL/GenBank/DDBJ databases">
        <authorList>
            <person name="Devillers H."/>
        </authorList>
    </citation>
    <scope>NUCLEOTIDE SEQUENCE [LARGE SCALE GENOMIC DNA]</scope>
    <source>
        <strain evidence="3">CBS 10888</strain>
    </source>
</reference>
<dbReference type="PANTHER" id="PTHR36819">
    <property type="entry name" value="REGULATOR OF PHOSPHOLIPASE D SRF1"/>
    <property type="match status" value="1"/>
</dbReference>
<dbReference type="PANTHER" id="PTHR36819:SF1">
    <property type="entry name" value="REGULATOR OF PHOSPHOLIPASE D SRF1"/>
    <property type="match status" value="1"/>
</dbReference>
<organism evidence="3 4">
    <name type="scientific">Lachancea dasiensis</name>
    <dbReference type="NCBI Taxonomy" id="1072105"/>
    <lineage>
        <taxon>Eukaryota</taxon>
        <taxon>Fungi</taxon>
        <taxon>Dikarya</taxon>
        <taxon>Ascomycota</taxon>
        <taxon>Saccharomycotina</taxon>
        <taxon>Saccharomycetes</taxon>
        <taxon>Saccharomycetales</taxon>
        <taxon>Saccharomycetaceae</taxon>
        <taxon>Lachancea</taxon>
    </lineage>
</organism>
<feature type="transmembrane region" description="Helical" evidence="2">
    <location>
        <begin position="461"/>
        <end position="485"/>
    </location>
</feature>
<evidence type="ECO:0000256" key="1">
    <source>
        <dbReference type="SAM" id="MobiDB-lite"/>
    </source>
</evidence>
<feature type="compositionally biased region" description="Polar residues" evidence="1">
    <location>
        <begin position="82"/>
        <end position="96"/>
    </location>
</feature>
<dbReference type="GO" id="GO:0000324">
    <property type="term" value="C:fungal-type vacuole"/>
    <property type="evidence" value="ECO:0007669"/>
    <property type="project" value="TreeGrafter"/>
</dbReference>
<proteinExistence type="predicted"/>
<feature type="compositionally biased region" description="Basic and acidic residues" evidence="1">
    <location>
        <begin position="166"/>
        <end position="182"/>
    </location>
</feature>
<evidence type="ECO:0000313" key="4">
    <source>
        <dbReference type="Proteomes" id="UP000190274"/>
    </source>
</evidence>
<feature type="transmembrane region" description="Helical" evidence="2">
    <location>
        <begin position="371"/>
        <end position="388"/>
    </location>
</feature>
<keyword evidence="2" id="KW-0812">Transmembrane</keyword>
<keyword evidence="2" id="KW-0472">Membrane</keyword>
<dbReference type="AlphaFoldDB" id="A0A1G4JN01"/>
<feature type="compositionally biased region" description="Low complexity" evidence="1">
    <location>
        <begin position="43"/>
        <end position="59"/>
    </location>
</feature>
<feature type="transmembrane region" description="Helical" evidence="2">
    <location>
        <begin position="409"/>
        <end position="426"/>
    </location>
</feature>